<keyword evidence="2" id="KW-1185">Reference proteome</keyword>
<reference evidence="2" key="1">
    <citation type="journal article" date="2019" name="Microbiol. Resour. Announc.">
        <title>Complete Genome Sequence of Halomonas olivaria, a Moderately Halophilic Bacterium Isolated from Olive Processing Effluents, Obtained by Nanopore Sequencing.</title>
        <authorList>
            <person name="Nagata S."/>
            <person name="Ii K.M."/>
            <person name="Tsukimi T."/>
            <person name="Miura M.C."/>
            <person name="Galipon J."/>
            <person name="Arakawa K."/>
        </authorList>
    </citation>
    <scope>NUCLEOTIDE SEQUENCE [LARGE SCALE GENOMIC DNA]</scope>
    <source>
        <strain evidence="2">TYRC17</strain>
    </source>
</reference>
<gene>
    <name evidence="1" type="ORF">HORIV_32730</name>
</gene>
<proteinExistence type="predicted"/>
<name>A0ABN5X1Y6_9GAMM</name>
<sequence length="122" mass="13236">MIHRFDEFGTTVGVEHVVATMGAIVNSSSANVDSLGNCQREQNHIAVGHHGSAKVIRVIVTLGHGLIWVGERRVINQAVYRTNIDYLMGQAQRSAHLACSVEFAGMALTIVKGKCVYVKAFT</sequence>
<dbReference type="EMBL" id="AP019416">
    <property type="protein sequence ID" value="BBI50852.1"/>
    <property type="molecule type" value="Genomic_DNA"/>
</dbReference>
<evidence type="ECO:0000313" key="2">
    <source>
        <dbReference type="Proteomes" id="UP000289555"/>
    </source>
</evidence>
<organism evidence="1 2">
    <name type="scientific">Vreelandella olivaria</name>
    <dbReference type="NCBI Taxonomy" id="390919"/>
    <lineage>
        <taxon>Bacteria</taxon>
        <taxon>Pseudomonadati</taxon>
        <taxon>Pseudomonadota</taxon>
        <taxon>Gammaproteobacteria</taxon>
        <taxon>Oceanospirillales</taxon>
        <taxon>Halomonadaceae</taxon>
        <taxon>Vreelandella</taxon>
    </lineage>
</organism>
<accession>A0ABN5X1Y6</accession>
<evidence type="ECO:0000313" key="1">
    <source>
        <dbReference type="EMBL" id="BBI50852.1"/>
    </source>
</evidence>
<dbReference type="Proteomes" id="UP000289555">
    <property type="component" value="Chromosome"/>
</dbReference>
<protein>
    <submittedName>
        <fullName evidence="1">Uncharacterized protein</fullName>
    </submittedName>
</protein>